<dbReference type="InterPro" id="IPR036388">
    <property type="entry name" value="WH-like_DNA-bd_sf"/>
</dbReference>
<dbReference type="EMBL" id="SNZG01000015">
    <property type="protein sequence ID" value="TDR38645.1"/>
    <property type="molecule type" value="Genomic_DNA"/>
</dbReference>
<evidence type="ECO:0000256" key="4">
    <source>
        <dbReference type="ARBA" id="ARBA00023163"/>
    </source>
</evidence>
<sequence length="309" mass="35213">MTFEQLRYIVAIEKFGTLKDASEELHVTLSALSQGLNKVETELGITLFQRNRRGSTITKEGRIIVAQAKKILYALDDLYESADVMQNKLTGVLKVASIPGPFFQLFTTAQQLKNIYPEINIQIREQNSQTMLEELQSEKVDLALVVYNNEDLAKYPDLAFTKIKDCEMLVVAHKDSPVIQGGSAMTEELGEQPVILFDDKIVIGTMNEIKRVFGRNDIVISVNNPHIVQQYVEENKAYTVGLDLTFDHSQRFMQDMESVKIDFLTEIPTTHSFGIVTKSSRHETQLMKEFAYRLKKDFQEQIPELVNLT</sequence>
<dbReference type="GO" id="GO:0003700">
    <property type="term" value="F:DNA-binding transcription factor activity"/>
    <property type="evidence" value="ECO:0007669"/>
    <property type="project" value="InterPro"/>
</dbReference>
<dbReference type="OrthoDB" id="9803735at2"/>
<dbReference type="RefSeq" id="WP_109349498.1">
    <property type="nucleotide sequence ID" value="NZ_BJUE01000041.1"/>
</dbReference>
<dbReference type="PANTHER" id="PTHR30419">
    <property type="entry name" value="HTH-TYPE TRANSCRIPTIONAL REGULATOR YBHD"/>
    <property type="match status" value="1"/>
</dbReference>
<dbReference type="GO" id="GO:0003677">
    <property type="term" value="F:DNA binding"/>
    <property type="evidence" value="ECO:0007669"/>
    <property type="project" value="UniProtKB-KW"/>
</dbReference>
<evidence type="ECO:0000259" key="5">
    <source>
        <dbReference type="PROSITE" id="PS50931"/>
    </source>
</evidence>
<dbReference type="InterPro" id="IPR050950">
    <property type="entry name" value="HTH-type_LysR_regulators"/>
</dbReference>
<evidence type="ECO:0000313" key="9">
    <source>
        <dbReference type="Proteomes" id="UP000294641"/>
    </source>
</evidence>
<evidence type="ECO:0000256" key="1">
    <source>
        <dbReference type="ARBA" id="ARBA00009437"/>
    </source>
</evidence>
<proteinExistence type="inferred from homology"/>
<evidence type="ECO:0000313" key="6">
    <source>
        <dbReference type="EMBL" id="STX08748.1"/>
    </source>
</evidence>
<comment type="similarity">
    <text evidence="1">Belongs to the LysR transcriptional regulatory family.</text>
</comment>
<evidence type="ECO:0000256" key="2">
    <source>
        <dbReference type="ARBA" id="ARBA00023015"/>
    </source>
</evidence>
<gene>
    <name evidence="6" type="primary">oxyR</name>
    <name evidence="7" type="ORF">DFR61_11520</name>
    <name evidence="6" type="ORF">NCTC10597_00414</name>
</gene>
<reference evidence="7 9" key="2">
    <citation type="submission" date="2019-03" db="EMBL/GenBank/DDBJ databases">
        <title>Genomic Encyclopedia of Type Strains, Phase IV (KMG-IV): sequencing the most valuable type-strain genomes for metagenomic binning, comparative biology and taxonomic classification.</title>
        <authorList>
            <person name="Goeker M."/>
        </authorList>
    </citation>
    <scope>NUCLEOTIDE SEQUENCE [LARGE SCALE GENOMIC DNA]</scope>
    <source>
        <strain evidence="7 9">DSM 20580</strain>
    </source>
</reference>
<dbReference type="PROSITE" id="PS50931">
    <property type="entry name" value="HTH_LYSR"/>
    <property type="match status" value="1"/>
</dbReference>
<dbReference type="Pfam" id="PF03466">
    <property type="entry name" value="LysR_substrate"/>
    <property type="match status" value="1"/>
</dbReference>
<dbReference type="PANTHER" id="PTHR30419:SF28">
    <property type="entry name" value="HTH-TYPE TRANSCRIPTIONAL REGULATOR BSDA"/>
    <property type="match status" value="1"/>
</dbReference>
<dbReference type="InterPro" id="IPR036390">
    <property type="entry name" value="WH_DNA-bd_sf"/>
</dbReference>
<dbReference type="InterPro" id="IPR000847">
    <property type="entry name" value="LysR_HTH_N"/>
</dbReference>
<organism evidence="6 8">
    <name type="scientific">Kurthia zopfii</name>
    <dbReference type="NCBI Taxonomy" id="1650"/>
    <lineage>
        <taxon>Bacteria</taxon>
        <taxon>Bacillati</taxon>
        <taxon>Bacillota</taxon>
        <taxon>Bacilli</taxon>
        <taxon>Bacillales</taxon>
        <taxon>Caryophanaceae</taxon>
        <taxon>Kurthia</taxon>
    </lineage>
</organism>
<evidence type="ECO:0000313" key="8">
    <source>
        <dbReference type="Proteomes" id="UP000254330"/>
    </source>
</evidence>
<keyword evidence="2" id="KW-0805">Transcription regulation</keyword>
<evidence type="ECO:0000256" key="3">
    <source>
        <dbReference type="ARBA" id="ARBA00023125"/>
    </source>
</evidence>
<dbReference type="GO" id="GO:0005829">
    <property type="term" value="C:cytosol"/>
    <property type="evidence" value="ECO:0007669"/>
    <property type="project" value="TreeGrafter"/>
</dbReference>
<dbReference type="Proteomes" id="UP000294641">
    <property type="component" value="Unassembled WGS sequence"/>
</dbReference>
<dbReference type="AlphaFoldDB" id="A0A2U3ADD1"/>
<accession>A0A2U3ADD1</accession>
<comment type="caution">
    <text evidence="6">The sequence shown here is derived from an EMBL/GenBank/DDBJ whole genome shotgun (WGS) entry which is preliminary data.</text>
</comment>
<evidence type="ECO:0000313" key="7">
    <source>
        <dbReference type="EMBL" id="TDR38645.1"/>
    </source>
</evidence>
<dbReference type="CDD" id="cd05466">
    <property type="entry name" value="PBP2_LTTR_substrate"/>
    <property type="match status" value="1"/>
</dbReference>
<dbReference type="Gene3D" id="1.10.10.10">
    <property type="entry name" value="Winged helix-like DNA-binding domain superfamily/Winged helix DNA-binding domain"/>
    <property type="match status" value="1"/>
</dbReference>
<name>A0A2U3ADD1_9BACL</name>
<reference evidence="6 8" key="1">
    <citation type="submission" date="2018-06" db="EMBL/GenBank/DDBJ databases">
        <authorList>
            <consortium name="Pathogen Informatics"/>
            <person name="Doyle S."/>
        </authorList>
    </citation>
    <scope>NUCLEOTIDE SEQUENCE [LARGE SCALE GENOMIC DNA]</scope>
    <source>
        <strain evidence="6 8">NCTC10597</strain>
    </source>
</reference>
<dbReference type="EMBL" id="UGNP01000001">
    <property type="protein sequence ID" value="STX08748.1"/>
    <property type="molecule type" value="Genomic_DNA"/>
</dbReference>
<dbReference type="SUPFAM" id="SSF53850">
    <property type="entry name" value="Periplasmic binding protein-like II"/>
    <property type="match status" value="1"/>
</dbReference>
<dbReference type="Proteomes" id="UP000254330">
    <property type="component" value="Unassembled WGS sequence"/>
</dbReference>
<protein>
    <submittedName>
        <fullName evidence="7">DNA-binding transcriptional LysR family regulator</fullName>
    </submittedName>
    <submittedName>
        <fullName evidence="6">Morphology and auto-aggregation control protein</fullName>
    </submittedName>
</protein>
<dbReference type="Gene3D" id="3.40.190.290">
    <property type="match status" value="1"/>
</dbReference>
<dbReference type="SUPFAM" id="SSF46785">
    <property type="entry name" value="Winged helix' DNA-binding domain"/>
    <property type="match status" value="1"/>
</dbReference>
<feature type="domain" description="HTH lysR-type" evidence="5">
    <location>
        <begin position="1"/>
        <end position="58"/>
    </location>
</feature>
<dbReference type="InterPro" id="IPR005119">
    <property type="entry name" value="LysR_subst-bd"/>
</dbReference>
<keyword evidence="3 7" id="KW-0238">DNA-binding</keyword>
<keyword evidence="4" id="KW-0804">Transcription</keyword>
<keyword evidence="9" id="KW-1185">Reference proteome</keyword>
<dbReference type="Pfam" id="PF00126">
    <property type="entry name" value="HTH_1"/>
    <property type="match status" value="1"/>
</dbReference>